<protein>
    <submittedName>
        <fullName evidence="2">XPB/Ssl2-like helicase family protein</fullName>
    </submittedName>
</protein>
<dbReference type="OrthoDB" id="2987331at2"/>
<evidence type="ECO:0000259" key="1">
    <source>
        <dbReference type="Pfam" id="PF13625"/>
    </source>
</evidence>
<dbReference type="InterPro" id="IPR032830">
    <property type="entry name" value="XPB/Ssl2_N"/>
</dbReference>
<keyword evidence="3" id="KW-1185">Reference proteome</keyword>
<dbReference type="EMBL" id="QPJD01000003">
    <property type="protein sequence ID" value="RCW50013.1"/>
    <property type="molecule type" value="Genomic_DNA"/>
</dbReference>
<organism evidence="2 3">
    <name type="scientific">Paenibacillus prosopidis</name>
    <dbReference type="NCBI Taxonomy" id="630520"/>
    <lineage>
        <taxon>Bacteria</taxon>
        <taxon>Bacillati</taxon>
        <taxon>Bacillota</taxon>
        <taxon>Bacilli</taxon>
        <taxon>Bacillales</taxon>
        <taxon>Paenibacillaceae</taxon>
        <taxon>Paenibacillus</taxon>
    </lineage>
</organism>
<sequence>MNVQQLVNKLSDKRMEQLLNASVWRSAKLRGMAWSEAAVDSRSIHEAAELLSPYASCFIKAMLRLFAAMPVDGERLLREVRMDTTLSGAECLMGLTELEEAGILFSVRKVWGESLYFIPTDSFAIWQQTLFACSAEPLSPSDRQGLLDGKLRKVYRPLGRQLLSAFAMLAKNGMELTVKGALHKKTVAKLLQAVDFDEQWLSRFELKWTLREHYPLKAAFILEAGFAFGLLYAEEGTLKWNEAVLGNWLNLKEEKRERQLLEWCLKLLLPAADVSAHIAAALIGMQAGQWYSVQHMEQWLINSQIRAPIAADLNSGAKMPDWYSLFHSFGWLELVDYEISGGTGTLFRWKPSSPLGALSHNTMLEVRRFIIVQPNGEVIAQPDSPFSIRWELELMAEQVSDEQVSIYRIDAATLARSLEFGRTRAAIQSFLEQAAGGDPLPAAFAALLEVWTSRACRTEFAEVVLLRCDNEQMAAFVKNDLSIAPLLMQQLGQTDFIVAKSQINEIRSCLQKAGYPPRKGVQTADSAAERRFPFVAWDERKDVRSAILSEWESCQQTAPFIYEAFPLHHFELNDRASKETYQAFPQWDSVPAMWTKQLRTYHPSTRRELIEQALEWQTPVQLRIESELRSFVPEKLEQQEGGWAVVGLLRDERERQPVRLTPDMWEEMRLVIPGQTEPI</sequence>
<accession>A0A368WAB4</accession>
<dbReference type="Proteomes" id="UP000252415">
    <property type="component" value="Unassembled WGS sequence"/>
</dbReference>
<feature type="domain" description="Helicase XPB/Ssl2 N-terminal" evidence="1">
    <location>
        <begin position="370"/>
        <end position="491"/>
    </location>
</feature>
<evidence type="ECO:0000313" key="3">
    <source>
        <dbReference type="Proteomes" id="UP000252415"/>
    </source>
</evidence>
<keyword evidence="2" id="KW-0378">Hydrolase</keyword>
<keyword evidence="2" id="KW-0347">Helicase</keyword>
<dbReference type="Pfam" id="PF13625">
    <property type="entry name" value="Helicase_C_3"/>
    <property type="match status" value="1"/>
</dbReference>
<evidence type="ECO:0000313" key="2">
    <source>
        <dbReference type="EMBL" id="RCW50013.1"/>
    </source>
</evidence>
<keyword evidence="2" id="KW-0547">Nucleotide-binding</keyword>
<name>A0A368WAB4_9BACL</name>
<dbReference type="GO" id="GO:0004386">
    <property type="term" value="F:helicase activity"/>
    <property type="evidence" value="ECO:0007669"/>
    <property type="project" value="UniProtKB-KW"/>
</dbReference>
<reference evidence="2 3" key="1">
    <citation type="submission" date="2018-07" db="EMBL/GenBank/DDBJ databases">
        <title>Genomic Encyclopedia of Type Strains, Phase III (KMG-III): the genomes of soil and plant-associated and newly described type strains.</title>
        <authorList>
            <person name="Whitman W."/>
        </authorList>
    </citation>
    <scope>NUCLEOTIDE SEQUENCE [LARGE SCALE GENOMIC DNA]</scope>
    <source>
        <strain evidence="2 3">CECT 7506</strain>
    </source>
</reference>
<keyword evidence="2" id="KW-0067">ATP-binding</keyword>
<comment type="caution">
    <text evidence="2">The sequence shown here is derived from an EMBL/GenBank/DDBJ whole genome shotgun (WGS) entry which is preliminary data.</text>
</comment>
<dbReference type="RefSeq" id="WP_114378887.1">
    <property type="nucleotide sequence ID" value="NZ_QPJD01000003.1"/>
</dbReference>
<gene>
    <name evidence="2" type="ORF">DFP97_10329</name>
</gene>
<dbReference type="AlphaFoldDB" id="A0A368WAB4"/>
<proteinExistence type="predicted"/>